<name>U9TE60_RHIID</name>
<dbReference type="HOGENOM" id="CLU_2284229_0_0_1"/>
<feature type="compositionally biased region" description="Polar residues" evidence="1">
    <location>
        <begin position="60"/>
        <end position="70"/>
    </location>
</feature>
<feature type="non-terminal residue" evidence="2">
    <location>
        <position position="102"/>
    </location>
</feature>
<organism evidence="2">
    <name type="scientific">Rhizophagus irregularis (strain DAOM 181602 / DAOM 197198 / MUCL 43194)</name>
    <name type="common">Arbuscular mycorrhizal fungus</name>
    <name type="synonym">Glomus intraradices</name>
    <dbReference type="NCBI Taxonomy" id="747089"/>
    <lineage>
        <taxon>Eukaryota</taxon>
        <taxon>Fungi</taxon>
        <taxon>Fungi incertae sedis</taxon>
        <taxon>Mucoromycota</taxon>
        <taxon>Glomeromycotina</taxon>
        <taxon>Glomeromycetes</taxon>
        <taxon>Glomerales</taxon>
        <taxon>Glomeraceae</taxon>
        <taxon>Rhizophagus</taxon>
    </lineage>
</organism>
<dbReference type="EMBL" id="KI296305">
    <property type="protein sequence ID" value="ESA01641.1"/>
    <property type="molecule type" value="Genomic_DNA"/>
</dbReference>
<evidence type="ECO:0000313" key="2">
    <source>
        <dbReference type="EMBL" id="ESA01641.1"/>
    </source>
</evidence>
<gene>
    <name evidence="2" type="ORF">GLOINDRAFT_86813</name>
</gene>
<feature type="compositionally biased region" description="Polar residues" evidence="1">
    <location>
        <begin position="21"/>
        <end position="43"/>
    </location>
</feature>
<proteinExistence type="predicted"/>
<accession>U9TE60</accession>
<evidence type="ECO:0000256" key="1">
    <source>
        <dbReference type="SAM" id="MobiDB-lite"/>
    </source>
</evidence>
<feature type="region of interest" description="Disordered" evidence="1">
    <location>
        <begin position="21"/>
        <end position="89"/>
    </location>
</feature>
<sequence length="102" mass="10968">MYKISCRLTGVTALTWNCESVTQRSNSSNEGSDSLDNTQQDDSPTLPPTPGDNGIDTLNPAPNYSPNQNPAPAPAMYWSKARTHGKPSKALRAHTVNLVGEL</sequence>
<dbReference type="AlphaFoldDB" id="U9TE60"/>
<reference evidence="2" key="1">
    <citation type="submission" date="2013-07" db="EMBL/GenBank/DDBJ databases">
        <title>The genome of an arbuscular mycorrhizal fungus provides insights into the evolution of the oldest plant symbiosis.</title>
        <authorList>
            <consortium name="DOE Joint Genome Institute"/>
            <person name="Tisserant E."/>
            <person name="Malbreil M."/>
            <person name="Kuo A."/>
            <person name="Kohler A."/>
            <person name="Symeonidi A."/>
            <person name="Balestrini R."/>
            <person name="Charron P."/>
            <person name="Duensing N."/>
            <person name="Frei-dit-Frey N."/>
            <person name="Gianinazzi-Pearson V."/>
            <person name="Gilbert B."/>
            <person name="Handa Y."/>
            <person name="Hijri M."/>
            <person name="Kaul R."/>
            <person name="Kawaguchi M."/>
            <person name="Krajinski F."/>
            <person name="Lammers P."/>
            <person name="Lapierre D."/>
            <person name="Masclaux F.G."/>
            <person name="Murat C."/>
            <person name="Morin E."/>
            <person name="Ndikumana S."/>
            <person name="Pagni M."/>
            <person name="Petitpierre D."/>
            <person name="Requena N."/>
            <person name="Rosikiewicz P."/>
            <person name="Riley R."/>
            <person name="Saito K."/>
            <person name="San Clemente H."/>
            <person name="Shapiro H."/>
            <person name="van Tuinen D."/>
            <person name="Becard G."/>
            <person name="Bonfante P."/>
            <person name="Paszkowski U."/>
            <person name="Shachar-Hill Y."/>
            <person name="Young J.P."/>
            <person name="Sanders I.R."/>
            <person name="Henrissat B."/>
            <person name="Rensing S.A."/>
            <person name="Grigoriev I.V."/>
            <person name="Corradi N."/>
            <person name="Roux C."/>
            <person name="Martin F."/>
        </authorList>
    </citation>
    <scope>NUCLEOTIDE SEQUENCE</scope>
    <source>
        <strain evidence="2">DAOM 197198</strain>
    </source>
</reference>
<dbReference type="VEuPathDB" id="FungiDB:RhiirFUN_015306"/>
<protein>
    <submittedName>
        <fullName evidence="2">Uncharacterized protein</fullName>
    </submittedName>
</protein>